<feature type="non-terminal residue" evidence="1">
    <location>
        <position position="1"/>
    </location>
</feature>
<feature type="non-terminal residue" evidence="1">
    <location>
        <position position="40"/>
    </location>
</feature>
<proteinExistence type="predicted"/>
<dbReference type="AlphaFoldDB" id="A0A6J4N3K0"/>
<dbReference type="EMBL" id="CADCTV010001069">
    <property type="protein sequence ID" value="CAA9376862.1"/>
    <property type="molecule type" value="Genomic_DNA"/>
</dbReference>
<name>A0A6J4N3K0_9BACT</name>
<gene>
    <name evidence="1" type="ORF">AVDCRST_MAG89-5071</name>
</gene>
<sequence length="40" mass="4511">CVQVKPRTGRASGPCRGFPLFQPRVYPPLVPRGWLPGRYT</sequence>
<reference evidence="1" key="1">
    <citation type="submission" date="2020-02" db="EMBL/GenBank/DDBJ databases">
        <authorList>
            <person name="Meier V. D."/>
        </authorList>
    </citation>
    <scope>NUCLEOTIDE SEQUENCE</scope>
    <source>
        <strain evidence="1">AVDCRST_MAG89</strain>
    </source>
</reference>
<accession>A0A6J4N3K0</accession>
<organism evidence="1">
    <name type="scientific">uncultured Gemmatimonadota bacterium</name>
    <dbReference type="NCBI Taxonomy" id="203437"/>
    <lineage>
        <taxon>Bacteria</taxon>
        <taxon>Pseudomonadati</taxon>
        <taxon>Gemmatimonadota</taxon>
        <taxon>environmental samples</taxon>
    </lineage>
</organism>
<evidence type="ECO:0000313" key="1">
    <source>
        <dbReference type="EMBL" id="CAA9376862.1"/>
    </source>
</evidence>
<protein>
    <submittedName>
        <fullName evidence="1">Uncharacterized protein</fullName>
    </submittedName>
</protein>